<accession>A0A2G8JYZ4</accession>
<proteinExistence type="predicted"/>
<organism evidence="1 2">
    <name type="scientific">Stichopus japonicus</name>
    <name type="common">Sea cucumber</name>
    <dbReference type="NCBI Taxonomy" id="307972"/>
    <lineage>
        <taxon>Eukaryota</taxon>
        <taxon>Metazoa</taxon>
        <taxon>Echinodermata</taxon>
        <taxon>Eleutherozoa</taxon>
        <taxon>Echinozoa</taxon>
        <taxon>Holothuroidea</taxon>
        <taxon>Aspidochirotacea</taxon>
        <taxon>Aspidochirotida</taxon>
        <taxon>Stichopodidae</taxon>
        <taxon>Apostichopus</taxon>
    </lineage>
</organism>
<name>A0A2G8JYZ4_STIJA</name>
<comment type="caution">
    <text evidence="1">The sequence shown here is derived from an EMBL/GenBank/DDBJ whole genome shotgun (WGS) entry which is preliminary data.</text>
</comment>
<protein>
    <submittedName>
        <fullName evidence="1">Uncharacterized protein</fullName>
    </submittedName>
</protein>
<gene>
    <name evidence="1" type="ORF">BSL78_22164</name>
</gene>
<reference evidence="1 2" key="1">
    <citation type="journal article" date="2017" name="PLoS Biol.">
        <title>The sea cucumber genome provides insights into morphological evolution and visceral regeneration.</title>
        <authorList>
            <person name="Zhang X."/>
            <person name="Sun L."/>
            <person name="Yuan J."/>
            <person name="Sun Y."/>
            <person name="Gao Y."/>
            <person name="Zhang L."/>
            <person name="Li S."/>
            <person name="Dai H."/>
            <person name="Hamel J.F."/>
            <person name="Liu C."/>
            <person name="Yu Y."/>
            <person name="Liu S."/>
            <person name="Lin W."/>
            <person name="Guo K."/>
            <person name="Jin S."/>
            <person name="Xu P."/>
            <person name="Storey K.B."/>
            <person name="Huan P."/>
            <person name="Zhang T."/>
            <person name="Zhou Y."/>
            <person name="Zhang J."/>
            <person name="Lin C."/>
            <person name="Li X."/>
            <person name="Xing L."/>
            <person name="Huo D."/>
            <person name="Sun M."/>
            <person name="Wang L."/>
            <person name="Mercier A."/>
            <person name="Li F."/>
            <person name="Yang H."/>
            <person name="Xiang J."/>
        </authorList>
    </citation>
    <scope>NUCLEOTIDE SEQUENCE [LARGE SCALE GENOMIC DNA]</scope>
    <source>
        <strain evidence="1">Shaxun</strain>
        <tissue evidence="1">Muscle</tissue>
    </source>
</reference>
<dbReference type="Proteomes" id="UP000230750">
    <property type="component" value="Unassembled WGS sequence"/>
</dbReference>
<keyword evidence="2" id="KW-1185">Reference proteome</keyword>
<dbReference type="AlphaFoldDB" id="A0A2G8JYZ4"/>
<evidence type="ECO:0000313" key="1">
    <source>
        <dbReference type="EMBL" id="PIK40977.1"/>
    </source>
</evidence>
<dbReference type="EMBL" id="MRZV01001064">
    <property type="protein sequence ID" value="PIK40977.1"/>
    <property type="molecule type" value="Genomic_DNA"/>
</dbReference>
<sequence length="201" mass="23252">MRQCITKIAGSSGNPRASPLRTIKIYKMMIRPLFECAAPAIANINYTQTETLEASQHAESITTYIHINRQQHNNYRQPVDERKQHLRDRFFYKCTSPTHNLHQFITNQLSRLAFIVESSPLTGMDTGMWARNKQGNFISISNTTPFTSRSHHPFYRQGAFAHGPLKRLTAKQPFTRHIVSHYIASKSLKWNILDLHLRFVS</sequence>
<evidence type="ECO:0000313" key="2">
    <source>
        <dbReference type="Proteomes" id="UP000230750"/>
    </source>
</evidence>